<sequence>MYFPPVTPPPVVNEDWGVWAPADHQRIISKLTVGLGILFYRENAIHLEPLPEVMLDDSKASPVPDVSLVNNETDETEIIIEISKTQGVKGDLQKVIQLIDNDLYGIREGFVYDYKALRWFRYRRGDGGLTENSAFSEILQIDLNSFLTGTRI</sequence>
<organism evidence="1 2">
    <name type="scientific">Larkinella punicea</name>
    <dbReference type="NCBI Taxonomy" id="2315727"/>
    <lineage>
        <taxon>Bacteria</taxon>
        <taxon>Pseudomonadati</taxon>
        <taxon>Bacteroidota</taxon>
        <taxon>Cytophagia</taxon>
        <taxon>Cytophagales</taxon>
        <taxon>Spirosomataceae</taxon>
        <taxon>Larkinella</taxon>
    </lineage>
</organism>
<keyword evidence="2" id="KW-1185">Reference proteome</keyword>
<dbReference type="Proteomes" id="UP000253383">
    <property type="component" value="Unassembled WGS sequence"/>
</dbReference>
<evidence type="ECO:0000313" key="2">
    <source>
        <dbReference type="Proteomes" id="UP000253383"/>
    </source>
</evidence>
<comment type="caution">
    <text evidence="1">The sequence shown here is derived from an EMBL/GenBank/DDBJ whole genome shotgun (WGS) entry which is preliminary data.</text>
</comment>
<keyword evidence="1" id="KW-0378">Hydrolase</keyword>
<dbReference type="SUPFAM" id="SSF52980">
    <property type="entry name" value="Restriction endonuclease-like"/>
    <property type="match status" value="1"/>
</dbReference>
<dbReference type="OrthoDB" id="954297at2"/>
<dbReference type="Gene3D" id="3.90.1570.20">
    <property type="match status" value="1"/>
</dbReference>
<dbReference type="AlphaFoldDB" id="A0A368JGH2"/>
<evidence type="ECO:0000313" key="1">
    <source>
        <dbReference type="EMBL" id="RCR65794.1"/>
    </source>
</evidence>
<name>A0A368JGH2_9BACT</name>
<dbReference type="InterPro" id="IPR011335">
    <property type="entry name" value="Restrct_endonuc-II-like"/>
</dbReference>
<dbReference type="RefSeq" id="WP_114409845.1">
    <property type="nucleotide sequence ID" value="NZ_QOWE01000035.1"/>
</dbReference>
<dbReference type="GO" id="GO:0004519">
    <property type="term" value="F:endonuclease activity"/>
    <property type="evidence" value="ECO:0007669"/>
    <property type="project" value="UniProtKB-KW"/>
</dbReference>
<gene>
    <name evidence="1" type="ORF">DUE52_30060</name>
</gene>
<dbReference type="EMBL" id="QOWE01000035">
    <property type="protein sequence ID" value="RCR65794.1"/>
    <property type="molecule type" value="Genomic_DNA"/>
</dbReference>
<reference evidence="1 2" key="1">
    <citation type="submission" date="2018-07" db="EMBL/GenBank/DDBJ databases">
        <title>Genome analysis of Larkinella rosea.</title>
        <authorList>
            <person name="Zhou Z."/>
            <person name="Wang G."/>
        </authorList>
    </citation>
    <scope>NUCLEOTIDE SEQUENCE [LARGE SCALE GENOMIC DNA]</scope>
    <source>
        <strain evidence="2">zzj9</strain>
    </source>
</reference>
<keyword evidence="1" id="KW-0540">Nuclease</keyword>
<keyword evidence="1" id="KW-0255">Endonuclease</keyword>
<protein>
    <submittedName>
        <fullName evidence="1">Uma2 family endonuclease</fullName>
    </submittedName>
</protein>
<accession>A0A368JGH2</accession>
<proteinExistence type="predicted"/>